<dbReference type="RefSeq" id="WP_197699246.1">
    <property type="nucleotide sequence ID" value="NZ_LT607409.1"/>
</dbReference>
<dbReference type="Gene3D" id="3.40.710.10">
    <property type="entry name" value="DD-peptidase/beta-lactamase superfamily"/>
    <property type="match status" value="1"/>
</dbReference>
<proteinExistence type="predicted"/>
<sequence>MTLSLAGDNHVPADVDARLTVLLEKLVARRDVHHATIAVASGNGELRWSAAAGPADTGDPPPHPDTPFFVASVTKRFIVTLVLQAYERGELELDAPIDSYLPAETVAGLHVLGDVDRTSAITVRHLASHTSGLPDQFEKRRTGPSLYERLAAGHDLAWTFEDTIRTTREQQRPHFAPQDLAASRQKARYSDTGFQLLIRILQTVTGRSFADLLTDRIVGPLGLTHTWLPGRRPPDPATATPAPLYAGQRRVELTSMIESCNDLFSTTGDLLTFHRALLGGALFHDAHSIDLLTERRNRLRNIPILRYGLGTMIFTVGRLMSPGHRPVTLIGHSGATGTWLFHCPELDLHLAGTADQTRGQAIPFRVMARCLSAWRS</sequence>
<evidence type="ECO:0000313" key="2">
    <source>
        <dbReference type="EMBL" id="SCF24839.1"/>
    </source>
</evidence>
<dbReference type="InterPro" id="IPR001466">
    <property type="entry name" value="Beta-lactam-related"/>
</dbReference>
<dbReference type="PANTHER" id="PTHR43283:SF18">
    <property type="match status" value="1"/>
</dbReference>
<dbReference type="InterPro" id="IPR050789">
    <property type="entry name" value="Diverse_Enzym_Activities"/>
</dbReference>
<gene>
    <name evidence="2" type="ORF">GA0070612_5341</name>
</gene>
<evidence type="ECO:0000313" key="3">
    <source>
        <dbReference type="Proteomes" id="UP000198224"/>
    </source>
</evidence>
<organism evidence="2 3">
    <name type="scientific">Micromonospora chokoriensis</name>
    <dbReference type="NCBI Taxonomy" id="356851"/>
    <lineage>
        <taxon>Bacteria</taxon>
        <taxon>Bacillati</taxon>
        <taxon>Actinomycetota</taxon>
        <taxon>Actinomycetes</taxon>
        <taxon>Micromonosporales</taxon>
        <taxon>Micromonosporaceae</taxon>
        <taxon>Micromonospora</taxon>
    </lineage>
</organism>
<dbReference type="InterPro" id="IPR012338">
    <property type="entry name" value="Beta-lactam/transpept-like"/>
</dbReference>
<accession>A0A1C4YVN9</accession>
<dbReference type="Proteomes" id="UP000198224">
    <property type="component" value="Chromosome I"/>
</dbReference>
<reference evidence="3" key="1">
    <citation type="submission" date="2016-06" db="EMBL/GenBank/DDBJ databases">
        <authorList>
            <person name="Varghese N."/>
            <person name="Submissions Spin"/>
        </authorList>
    </citation>
    <scope>NUCLEOTIDE SEQUENCE [LARGE SCALE GENOMIC DNA]</scope>
    <source>
        <strain evidence="3">DSM 45160</strain>
    </source>
</reference>
<dbReference type="EMBL" id="LT607409">
    <property type="protein sequence ID" value="SCF24839.1"/>
    <property type="molecule type" value="Genomic_DNA"/>
</dbReference>
<dbReference type="AlphaFoldDB" id="A0A1C4YVN9"/>
<protein>
    <submittedName>
        <fullName evidence="2">CubicO group peptidase, beta-lactamase class C family</fullName>
    </submittedName>
</protein>
<keyword evidence="3" id="KW-1185">Reference proteome</keyword>
<dbReference type="SUPFAM" id="SSF56601">
    <property type="entry name" value="beta-lactamase/transpeptidase-like"/>
    <property type="match status" value="1"/>
</dbReference>
<evidence type="ECO:0000259" key="1">
    <source>
        <dbReference type="Pfam" id="PF00144"/>
    </source>
</evidence>
<name>A0A1C4YVN9_9ACTN</name>
<feature type="domain" description="Beta-lactamase-related" evidence="1">
    <location>
        <begin position="27"/>
        <end position="351"/>
    </location>
</feature>
<dbReference type="PANTHER" id="PTHR43283">
    <property type="entry name" value="BETA-LACTAMASE-RELATED"/>
    <property type="match status" value="1"/>
</dbReference>
<dbReference type="Pfam" id="PF00144">
    <property type="entry name" value="Beta-lactamase"/>
    <property type="match status" value="1"/>
</dbReference>